<dbReference type="VEuPathDB" id="FungiDB:FVEG_16131"/>
<evidence type="ECO:0000256" key="1">
    <source>
        <dbReference type="SAM" id="MobiDB-lite"/>
    </source>
</evidence>
<proteinExistence type="predicted"/>
<feature type="region of interest" description="Disordered" evidence="1">
    <location>
        <begin position="1"/>
        <end position="50"/>
    </location>
</feature>
<feature type="compositionally biased region" description="Polar residues" evidence="1">
    <location>
        <begin position="41"/>
        <end position="50"/>
    </location>
</feature>
<evidence type="ECO:0000313" key="2">
    <source>
        <dbReference type="EMBL" id="EWG47382.1"/>
    </source>
</evidence>
<dbReference type="GeneID" id="30073007"/>
<name>W7MS54_GIBM7</name>
<accession>W7MS54</accession>
<dbReference type="Proteomes" id="UP000009096">
    <property type="component" value="Chromosome 8"/>
</dbReference>
<reference evidence="2 3" key="1">
    <citation type="journal article" date="2010" name="Nature">
        <title>Comparative genomics reveals mobile pathogenicity chromosomes in Fusarium.</title>
        <authorList>
            <person name="Ma L.J."/>
            <person name="van der Does H.C."/>
            <person name="Borkovich K.A."/>
            <person name="Coleman J.J."/>
            <person name="Daboussi M.J."/>
            <person name="Di Pietro A."/>
            <person name="Dufresne M."/>
            <person name="Freitag M."/>
            <person name="Grabherr M."/>
            <person name="Henrissat B."/>
            <person name="Houterman P.M."/>
            <person name="Kang S."/>
            <person name="Shim W.B."/>
            <person name="Woloshuk C."/>
            <person name="Xie X."/>
            <person name="Xu J.R."/>
            <person name="Antoniw J."/>
            <person name="Baker S.E."/>
            <person name="Bluhm B.H."/>
            <person name="Breakspear A."/>
            <person name="Brown D.W."/>
            <person name="Butchko R.A."/>
            <person name="Chapman S."/>
            <person name="Coulson R."/>
            <person name="Coutinho P.M."/>
            <person name="Danchin E.G."/>
            <person name="Diener A."/>
            <person name="Gale L.R."/>
            <person name="Gardiner D.M."/>
            <person name="Goff S."/>
            <person name="Hammond-Kosack K.E."/>
            <person name="Hilburn K."/>
            <person name="Hua-Van A."/>
            <person name="Jonkers W."/>
            <person name="Kazan K."/>
            <person name="Kodira C.D."/>
            <person name="Koehrsen M."/>
            <person name="Kumar L."/>
            <person name="Lee Y.H."/>
            <person name="Li L."/>
            <person name="Manners J.M."/>
            <person name="Miranda-Saavedra D."/>
            <person name="Mukherjee M."/>
            <person name="Park G."/>
            <person name="Park J."/>
            <person name="Park S.Y."/>
            <person name="Proctor R.H."/>
            <person name="Regev A."/>
            <person name="Ruiz-Roldan M.C."/>
            <person name="Sain D."/>
            <person name="Sakthikumar S."/>
            <person name="Sykes S."/>
            <person name="Schwartz D.C."/>
            <person name="Turgeon B.G."/>
            <person name="Wapinski I."/>
            <person name="Yoder O."/>
            <person name="Young S."/>
            <person name="Zeng Q."/>
            <person name="Zhou S."/>
            <person name="Galagan J."/>
            <person name="Cuomo C.A."/>
            <person name="Kistler H.C."/>
            <person name="Rep M."/>
        </authorList>
    </citation>
    <scope>NUCLEOTIDE SEQUENCE [LARGE SCALE GENOMIC DNA]</scope>
    <source>
        <strain evidence="3">M3125 / FGSC 7600</strain>
    </source>
</reference>
<dbReference type="RefSeq" id="XP_018753573.1">
    <property type="nucleotide sequence ID" value="XM_018905367.1"/>
</dbReference>
<organism evidence="2 3">
    <name type="scientific">Gibberella moniliformis (strain M3125 / FGSC 7600)</name>
    <name type="common">Maize ear and stalk rot fungus</name>
    <name type="synonym">Fusarium verticillioides</name>
    <dbReference type="NCBI Taxonomy" id="334819"/>
    <lineage>
        <taxon>Eukaryota</taxon>
        <taxon>Fungi</taxon>
        <taxon>Dikarya</taxon>
        <taxon>Ascomycota</taxon>
        <taxon>Pezizomycotina</taxon>
        <taxon>Sordariomycetes</taxon>
        <taxon>Hypocreomycetidae</taxon>
        <taxon>Hypocreales</taxon>
        <taxon>Nectriaceae</taxon>
        <taxon>Fusarium</taxon>
        <taxon>Fusarium fujikuroi species complex</taxon>
    </lineage>
</organism>
<evidence type="ECO:0000313" key="3">
    <source>
        <dbReference type="Proteomes" id="UP000009096"/>
    </source>
</evidence>
<dbReference type="AlphaFoldDB" id="W7MS54"/>
<dbReference type="EMBL" id="CM000585">
    <property type="protein sequence ID" value="EWG47382.1"/>
    <property type="molecule type" value="Genomic_DNA"/>
</dbReference>
<dbReference type="KEGG" id="fvr:FVEG_16131"/>
<sequence>MVNRGPGPDDRRDKDAQDGVTQEHASADVDMTSPEVDHTQETNIAESNTTRQISDINVRLKEHREDIKENNGMIAYIGNAQYYFEGMIVKFEDTINKHCSDCDRKLKKISRNLGDMSSTSQIKAARELHQNKGQFRDLHNK</sequence>
<protein>
    <submittedName>
        <fullName evidence="2">Uncharacterized protein</fullName>
    </submittedName>
</protein>
<keyword evidence="3" id="KW-1185">Reference proteome</keyword>
<feature type="compositionally biased region" description="Basic and acidic residues" evidence="1">
    <location>
        <begin position="7"/>
        <end position="17"/>
    </location>
</feature>
<gene>
    <name evidence="2" type="ORF">FVEG_16131</name>
</gene>
<dbReference type="EMBL" id="DS022250">
    <property type="protein sequence ID" value="EWG47382.1"/>
    <property type="molecule type" value="Genomic_DNA"/>
</dbReference>